<dbReference type="GO" id="GO:0006465">
    <property type="term" value="P:signal peptide processing"/>
    <property type="evidence" value="ECO:0007669"/>
    <property type="project" value="TreeGrafter"/>
</dbReference>
<feature type="region of interest" description="Disordered" evidence="9">
    <location>
        <begin position="377"/>
        <end position="408"/>
    </location>
</feature>
<feature type="transmembrane region" description="Helical" evidence="10">
    <location>
        <begin position="213"/>
        <end position="238"/>
    </location>
</feature>
<evidence type="ECO:0000256" key="5">
    <source>
        <dbReference type="ARBA" id="ARBA00022801"/>
    </source>
</evidence>
<organism evidence="11 12">
    <name type="scientific">Phrynocephalus forsythii</name>
    <dbReference type="NCBI Taxonomy" id="171643"/>
    <lineage>
        <taxon>Eukaryota</taxon>
        <taxon>Metazoa</taxon>
        <taxon>Chordata</taxon>
        <taxon>Craniata</taxon>
        <taxon>Vertebrata</taxon>
        <taxon>Euteleostomi</taxon>
        <taxon>Lepidosauria</taxon>
        <taxon>Squamata</taxon>
        <taxon>Bifurcata</taxon>
        <taxon>Unidentata</taxon>
        <taxon>Episquamata</taxon>
        <taxon>Toxicofera</taxon>
        <taxon>Iguania</taxon>
        <taxon>Acrodonta</taxon>
        <taxon>Agamidae</taxon>
        <taxon>Agaminae</taxon>
        <taxon>Phrynocephalus</taxon>
    </lineage>
</organism>
<evidence type="ECO:0000313" key="11">
    <source>
        <dbReference type="EMBL" id="KAJ7332247.1"/>
    </source>
</evidence>
<keyword evidence="7 10" id="KW-1133">Transmembrane helix</keyword>
<gene>
    <name evidence="11" type="ORF">JRQ81_014427</name>
</gene>
<dbReference type="OrthoDB" id="29661at2759"/>
<evidence type="ECO:0000256" key="4">
    <source>
        <dbReference type="ARBA" id="ARBA00022692"/>
    </source>
</evidence>
<feature type="transmembrane region" description="Helical" evidence="10">
    <location>
        <begin position="272"/>
        <end position="291"/>
    </location>
</feature>
<feature type="region of interest" description="Disordered" evidence="9">
    <location>
        <begin position="1"/>
        <end position="24"/>
    </location>
</feature>
<evidence type="ECO:0000256" key="9">
    <source>
        <dbReference type="SAM" id="MobiDB-lite"/>
    </source>
</evidence>
<keyword evidence="12" id="KW-1185">Reference proteome</keyword>
<feature type="transmembrane region" description="Helical" evidence="10">
    <location>
        <begin position="75"/>
        <end position="93"/>
    </location>
</feature>
<evidence type="ECO:0000256" key="7">
    <source>
        <dbReference type="ARBA" id="ARBA00022989"/>
    </source>
</evidence>
<dbReference type="PANTHER" id="PTHR12174:SF23">
    <property type="entry name" value="MINOR HISTOCOMPATIBILITY ANTIGEN H13"/>
    <property type="match status" value="1"/>
</dbReference>
<feature type="transmembrane region" description="Helical" evidence="10">
    <location>
        <begin position="33"/>
        <end position="55"/>
    </location>
</feature>
<proteinExistence type="inferred from homology"/>
<dbReference type="GO" id="GO:0033619">
    <property type="term" value="P:membrane protein proteolysis"/>
    <property type="evidence" value="ECO:0007669"/>
    <property type="project" value="TreeGrafter"/>
</dbReference>
<feature type="transmembrane region" description="Helical" evidence="10">
    <location>
        <begin position="100"/>
        <end position="121"/>
    </location>
</feature>
<dbReference type="AlphaFoldDB" id="A0A9Q0XZY9"/>
<comment type="similarity">
    <text evidence="3">Belongs to the peptidase A22B family.</text>
</comment>
<sequence>MEAQAEEAQSGVSGAGVAPSGGGRAPATPEGMALAYGSLVGMALLPIFFGALRSVTCAKGKNASDMPETITSRDAARFPIIASCTLLGLYLFFKIFSQEYINLLLSMYFFVLGILALSHTISPMMNKLFPVNFPNKQYQLLFTQGTGESKEEAAKDENDGVPFVAEIVNYEFDTKDLVCLAMSSVVGVWYLLRKHWIANNLFGLAFSLNGVELLHLNNVSTGCILLGGLFFYDVFWVFGTNVMVTVAKSFEAPIKLVFPQDLLERGLEADNFAMLGLGDIVIPGIFIALLLRFDISLKKNTHTYFYTSFVAYIFGLGITIGIMHVFRHAQPALLYLVPACIGFPLLVALVKGEVAEMFSYDSSAEILPHTPRLTHFPSVSGSPSSLADSMQQTLSCSHRRRQPNPSAM</sequence>
<feature type="transmembrane region" description="Helical" evidence="10">
    <location>
        <begin position="303"/>
        <end position="326"/>
    </location>
</feature>
<name>A0A9Q0XZY9_9SAUR</name>
<dbReference type="EMBL" id="JAPFRF010000005">
    <property type="protein sequence ID" value="KAJ7332247.1"/>
    <property type="molecule type" value="Genomic_DNA"/>
</dbReference>
<evidence type="ECO:0000256" key="10">
    <source>
        <dbReference type="SAM" id="Phobius"/>
    </source>
</evidence>
<reference evidence="11" key="1">
    <citation type="journal article" date="2023" name="DNA Res.">
        <title>Chromosome-level genome assembly of Phrynocephalus forsythii using third-generation DNA sequencing and Hi-C analysis.</title>
        <authorList>
            <person name="Qi Y."/>
            <person name="Zhao W."/>
            <person name="Zhao Y."/>
            <person name="Niu C."/>
            <person name="Cao S."/>
            <person name="Zhang Y."/>
        </authorList>
    </citation>
    <scope>NUCLEOTIDE SEQUENCE</scope>
    <source>
        <tissue evidence="11">Muscle</tissue>
    </source>
</reference>
<keyword evidence="8 10" id="KW-0472">Membrane</keyword>
<dbReference type="PANTHER" id="PTHR12174">
    <property type="entry name" value="SIGNAL PEPTIDE PEPTIDASE"/>
    <property type="match status" value="1"/>
</dbReference>
<dbReference type="Proteomes" id="UP001142489">
    <property type="component" value="Unassembled WGS sequence"/>
</dbReference>
<evidence type="ECO:0008006" key="13">
    <source>
        <dbReference type="Google" id="ProtNLM"/>
    </source>
</evidence>
<keyword evidence="4 10" id="KW-0812">Transmembrane</keyword>
<dbReference type="GO" id="GO:0098553">
    <property type="term" value="C:lumenal side of endoplasmic reticulum membrane"/>
    <property type="evidence" value="ECO:0007669"/>
    <property type="project" value="TreeGrafter"/>
</dbReference>
<keyword evidence="6" id="KW-0256">Endoplasmic reticulum</keyword>
<comment type="caution">
    <text evidence="11">The sequence shown here is derived from an EMBL/GenBank/DDBJ whole genome shotgun (WGS) entry which is preliminary data.</text>
</comment>
<dbReference type="SMART" id="SM00730">
    <property type="entry name" value="PSN"/>
    <property type="match status" value="1"/>
</dbReference>
<keyword evidence="5" id="KW-0378">Hydrolase</keyword>
<dbReference type="GO" id="GO:0042500">
    <property type="term" value="F:aspartic endopeptidase activity, intramembrane cleaving"/>
    <property type="evidence" value="ECO:0007669"/>
    <property type="project" value="InterPro"/>
</dbReference>
<evidence type="ECO:0000313" key="12">
    <source>
        <dbReference type="Proteomes" id="UP001142489"/>
    </source>
</evidence>
<evidence type="ECO:0000256" key="6">
    <source>
        <dbReference type="ARBA" id="ARBA00022824"/>
    </source>
</evidence>
<dbReference type="GO" id="GO:0098554">
    <property type="term" value="C:cytoplasmic side of endoplasmic reticulum membrane"/>
    <property type="evidence" value="ECO:0007669"/>
    <property type="project" value="TreeGrafter"/>
</dbReference>
<evidence type="ECO:0000256" key="8">
    <source>
        <dbReference type="ARBA" id="ARBA00023136"/>
    </source>
</evidence>
<feature type="transmembrane region" description="Helical" evidence="10">
    <location>
        <begin position="332"/>
        <end position="350"/>
    </location>
</feature>
<dbReference type="Pfam" id="PF04258">
    <property type="entry name" value="Peptidase_A22B"/>
    <property type="match status" value="1"/>
</dbReference>
<protein>
    <recommendedName>
        <fullName evidence="13">Minor histocompatibility antigen H13</fullName>
    </recommendedName>
</protein>
<evidence type="ECO:0000256" key="2">
    <source>
        <dbReference type="ARBA" id="ARBA00004477"/>
    </source>
</evidence>
<evidence type="ECO:0000256" key="3">
    <source>
        <dbReference type="ARBA" id="ARBA00006859"/>
    </source>
</evidence>
<dbReference type="InterPro" id="IPR006639">
    <property type="entry name" value="Preselin/SPP"/>
</dbReference>
<feature type="compositionally biased region" description="Polar residues" evidence="9">
    <location>
        <begin position="377"/>
        <end position="396"/>
    </location>
</feature>
<dbReference type="InterPro" id="IPR007369">
    <property type="entry name" value="Peptidase_A22B_SPP"/>
</dbReference>
<accession>A0A9Q0XZY9</accession>
<comment type="subcellular location">
    <subcellularLocation>
        <location evidence="2">Endoplasmic reticulum membrane</location>
        <topology evidence="2">Multi-pass membrane protein</topology>
    </subcellularLocation>
    <subcellularLocation>
        <location evidence="1">Membrane</location>
        <topology evidence="1">Multi-pass membrane protein</topology>
        <orientation evidence="1">Lumenal side</orientation>
    </subcellularLocation>
</comment>
<evidence type="ECO:0000256" key="1">
    <source>
        <dbReference type="ARBA" id="ARBA00004366"/>
    </source>
</evidence>